<dbReference type="GO" id="GO:0016226">
    <property type="term" value="P:iron-sulfur cluster assembly"/>
    <property type="evidence" value="ECO:0007669"/>
    <property type="project" value="UniProtKB-UniRule"/>
</dbReference>
<protein>
    <submittedName>
        <fullName evidence="1">Fe-S cluster assembly protein IscX</fullName>
    </submittedName>
</protein>
<dbReference type="InterPro" id="IPR036762">
    <property type="entry name" value="IscX-like_sf"/>
</dbReference>
<organism evidence="1 2">
    <name type="scientific">Parasutterella muris</name>
    <dbReference type="NCBI Taxonomy" id="2565572"/>
    <lineage>
        <taxon>Bacteria</taxon>
        <taxon>Pseudomonadati</taxon>
        <taxon>Pseudomonadota</taxon>
        <taxon>Betaproteobacteria</taxon>
        <taxon>Burkholderiales</taxon>
        <taxon>Sutterellaceae</taxon>
        <taxon>Parasutterella</taxon>
    </lineage>
</organism>
<evidence type="ECO:0000313" key="1">
    <source>
        <dbReference type="EMBL" id="MVX57354.1"/>
    </source>
</evidence>
<dbReference type="AlphaFoldDB" id="A0A6L6YJ13"/>
<proteinExistence type="predicted"/>
<dbReference type="GO" id="GO:0005829">
    <property type="term" value="C:cytosol"/>
    <property type="evidence" value="ECO:0007669"/>
    <property type="project" value="TreeGrafter"/>
</dbReference>
<dbReference type="RefSeq" id="WP_160335777.1">
    <property type="nucleotide sequence ID" value="NZ_CALPCR010000024.1"/>
</dbReference>
<keyword evidence="2" id="KW-1185">Reference proteome</keyword>
<dbReference type="PIRSF" id="PIRSF039003">
    <property type="entry name" value="IscX"/>
    <property type="match status" value="1"/>
</dbReference>
<dbReference type="PANTHER" id="PTHR37532">
    <property type="entry name" value="PROTEIN ISCX"/>
    <property type="match status" value="1"/>
</dbReference>
<sequence>MTLTWKDTQDIAIELADTYPDTDPLTLGFEKMHAMICSLPVFKDDPQASNEKILEAILMAWLEERE</sequence>
<dbReference type="GO" id="GO:0008198">
    <property type="term" value="F:ferrous iron binding"/>
    <property type="evidence" value="ECO:0007669"/>
    <property type="project" value="TreeGrafter"/>
</dbReference>
<dbReference type="NCBIfam" id="TIGR03412">
    <property type="entry name" value="iscX_yfhJ"/>
    <property type="match status" value="1"/>
</dbReference>
<dbReference type="SUPFAM" id="SSF140319">
    <property type="entry name" value="IscX-like"/>
    <property type="match status" value="1"/>
</dbReference>
<evidence type="ECO:0000313" key="2">
    <source>
        <dbReference type="Proteomes" id="UP000472580"/>
    </source>
</evidence>
<name>A0A6L6YJ13_9BURK</name>
<dbReference type="Gene3D" id="1.10.10.600">
    <property type="entry name" value="IscX-like"/>
    <property type="match status" value="1"/>
</dbReference>
<dbReference type="Proteomes" id="UP000472580">
    <property type="component" value="Unassembled WGS sequence"/>
</dbReference>
<gene>
    <name evidence="1" type="primary">iscX</name>
    <name evidence="1" type="ORF">E5987_09100</name>
</gene>
<dbReference type="Pfam" id="PF04384">
    <property type="entry name" value="Fe-S_assembly"/>
    <property type="match status" value="1"/>
</dbReference>
<reference evidence="1 2" key="1">
    <citation type="submission" date="2019-12" db="EMBL/GenBank/DDBJ databases">
        <title>Microbes associate with the intestines of laboratory mice.</title>
        <authorList>
            <person name="Navarre W."/>
            <person name="Wong E."/>
        </authorList>
    </citation>
    <scope>NUCLEOTIDE SEQUENCE [LARGE SCALE GENOMIC DNA]</scope>
    <source>
        <strain evidence="1 2">NM82_D38</strain>
    </source>
</reference>
<dbReference type="EMBL" id="WSRP01000028">
    <property type="protein sequence ID" value="MVX57354.1"/>
    <property type="molecule type" value="Genomic_DNA"/>
</dbReference>
<comment type="caution">
    <text evidence="1">The sequence shown here is derived from an EMBL/GenBank/DDBJ whole genome shotgun (WGS) entry which is preliminary data.</text>
</comment>
<dbReference type="OrthoDB" id="9800346at2"/>
<dbReference type="PANTHER" id="PTHR37532:SF1">
    <property type="entry name" value="PROTEIN ISCX"/>
    <property type="match status" value="1"/>
</dbReference>
<dbReference type="InterPro" id="IPR007479">
    <property type="entry name" value="ISC_FeS_clus_asmbl_IscsX"/>
</dbReference>
<accession>A0A6L6YJ13</accession>